<organism evidence="12 13">
    <name type="scientific">Galleria mellonella</name>
    <name type="common">Greater wax moth</name>
    <dbReference type="NCBI Taxonomy" id="7137"/>
    <lineage>
        <taxon>Eukaryota</taxon>
        <taxon>Metazoa</taxon>
        <taxon>Ecdysozoa</taxon>
        <taxon>Arthropoda</taxon>
        <taxon>Hexapoda</taxon>
        <taxon>Insecta</taxon>
        <taxon>Pterygota</taxon>
        <taxon>Neoptera</taxon>
        <taxon>Endopterygota</taxon>
        <taxon>Lepidoptera</taxon>
        <taxon>Glossata</taxon>
        <taxon>Ditrysia</taxon>
        <taxon>Pyraloidea</taxon>
        <taxon>Pyralidae</taxon>
        <taxon>Galleriinae</taxon>
        <taxon>Galleria</taxon>
    </lineage>
</organism>
<dbReference type="PROSITE" id="PS51375">
    <property type="entry name" value="PPR"/>
    <property type="match status" value="1"/>
</dbReference>
<dbReference type="RefSeq" id="XP_052755122.1">
    <property type="nucleotide sequence ID" value="XM_052899162.1"/>
</dbReference>
<dbReference type="InterPro" id="IPR002092">
    <property type="entry name" value="DNA-dir_Rpol_phage-type"/>
</dbReference>
<evidence type="ECO:0000256" key="7">
    <source>
        <dbReference type="ARBA" id="ARBA00048552"/>
    </source>
</evidence>
<dbReference type="PANTHER" id="PTHR10102">
    <property type="entry name" value="DNA-DIRECTED RNA POLYMERASE, MITOCHONDRIAL"/>
    <property type="match status" value="1"/>
</dbReference>
<dbReference type="GeneID" id="113516179"/>
<dbReference type="InterPro" id="IPR043502">
    <property type="entry name" value="DNA/RNA_pol_sf"/>
</dbReference>
<proteinExistence type="inferred from homology"/>
<dbReference type="Proteomes" id="UP001652740">
    <property type="component" value="Unplaced"/>
</dbReference>
<sequence>MHRLASARNICQSSFHGISIPANNSLQSTSFSENKCLFCRKNLLGFYITENYINFRHQSTRTVSALKSLRKKAKHKNYKKYGELLEVGDKEMTETQVSISKLHASHVSKLATSPVSLGQLHQLTNKTKSDKKSPSIKQVDPELLQSVREKILKQSSVPESEKIVLEDDKCALVYTNNQIPGMEDKFKTKNYINMVKESYYNFRKATLYDQKLQDLRYAINEGLNQQFDFNVSTKEITEMEKSSESQSLPKSPHAVFRELFIENQLDSYDQELMTHISNMQAQGIAYPVIDDFCDDPALHSEITEEHEDFDFEHIEPAENMVKSLKVQKAKQELKRKKKEVRERRRAQQELSMKQDRRSLQRRGRQLALHRTLAAHLDVLCSLRMVHEGRQVLQYYRQRSSRVPDHPKVNDVKIYNTLLHGYASMGELENVKELLSFMSEDGIEPNAQTFAAVFECVHRSSIEDKNVVLKYYCEQMDSKGITLNDLVDKTNFLYDQREVVLEAIKRIQPDFKPQYTPPVLDYDCPLMEGLKLTETKAREGLNKSPAEGVVSLEELIQMGKKQLQIEIKGEIEVKNIDVKDESSPTVKFCREKLKETEDRWRQVIKEAFIRNLGTLKSQSVASHTAITLYPYLKVLEVDQFVDLIMSEMSKLVDGSETYSPTLKLLQRDLGTQVYYKYQIEQYRKNGTMAKIEEIYEKYCEWYLNRSPVDESGRAYNCRQAWQALQHRYRTGASLDIEETQWPMETRQNIGKFLYNIIINDVKIDVNMFKPKAKEKLLPAVYKVHRPWGRLVRLELKPHPVLARVWAGSARAGLRVRAALAPAAAPPAPWLSRASRAYLLTPTPLVRMPLHVQSQWKRMEEAPPETLYPALDSLNQLGEVPWAINKRILDLQLEVFRSGGNKKLDIPPPASSLDPEKFQLPGEQEGAGTKLAANAFKRRIAINRARAEMHSLWCDALYKLSLANHFRDSRFWLAHNMDFRGRVYACPPHVSALGADAARALLVFARARPLGARGLRWLRLHALNLTGRMKRATLRERLEYAERITDKILDSADHPLDGEGWWMDSEEPWQTLACCIEIANALRSSNPEEYLCAFPVHQDGSCNGLQHYAALGGDAAGAAAVNLAPAPRPQDVYSAVAALVEEARIRDAAAGLKTAQVLEGFVQRKVIKQTVMTTVYGVTRFGARLQIAKQLKDIDEFPKEHVWACSQYLTTKTFDSLREMFTSTKLIQDWFTDCAKVISGVCGESVEWVTPLGLPVVQPYYRRAPPAAAATGATPRAPLDLHMRPCTMKQRNAFPPNFIHSLDSSHMMLTGLHCQARGLTFVSVHDCFWTHPDTVDTMNEICREQFVALHSQPILNDLSEYLVKRYSYDYRELDVSTPGGANKKRVNNLLKKVPSKGDFDLNSVLKSVYFFS</sequence>
<gene>
    <name evidence="13" type="primary">LOC113516179</name>
</gene>
<name>A0ABM3MUS9_GALME</name>
<dbReference type="SMART" id="SM01311">
    <property type="entry name" value="RPOL_N"/>
    <property type="match status" value="1"/>
</dbReference>
<feature type="compositionally biased region" description="Basic and acidic residues" evidence="10">
    <location>
        <begin position="339"/>
        <end position="358"/>
    </location>
</feature>
<evidence type="ECO:0000256" key="5">
    <source>
        <dbReference type="ARBA" id="ARBA00022695"/>
    </source>
</evidence>
<dbReference type="GO" id="GO:0000428">
    <property type="term" value="C:DNA-directed RNA polymerase complex"/>
    <property type="evidence" value="ECO:0007669"/>
    <property type="project" value="UniProtKB-KW"/>
</dbReference>
<dbReference type="SUPFAM" id="SSF56672">
    <property type="entry name" value="DNA/RNA polymerases"/>
    <property type="match status" value="1"/>
</dbReference>
<dbReference type="PROSITE" id="PS00489">
    <property type="entry name" value="RNA_POL_PHAGE_2"/>
    <property type="match status" value="1"/>
</dbReference>
<evidence type="ECO:0000256" key="8">
    <source>
        <dbReference type="PROSITE-ProRule" id="PRU00708"/>
    </source>
</evidence>
<dbReference type="Pfam" id="PF13041">
    <property type="entry name" value="PPR_2"/>
    <property type="match status" value="1"/>
</dbReference>
<keyword evidence="4 9" id="KW-0808">Transferase</keyword>
<dbReference type="Pfam" id="PF00940">
    <property type="entry name" value="RNA_pol"/>
    <property type="match status" value="1"/>
</dbReference>
<evidence type="ECO:0000256" key="4">
    <source>
        <dbReference type="ARBA" id="ARBA00022679"/>
    </source>
</evidence>
<protein>
    <recommendedName>
        <fullName evidence="2 9">DNA-directed RNA polymerase</fullName>
        <ecNumber evidence="2 9">2.7.7.6</ecNumber>
    </recommendedName>
</protein>
<evidence type="ECO:0000256" key="6">
    <source>
        <dbReference type="ARBA" id="ARBA00023163"/>
    </source>
</evidence>
<dbReference type="InterPro" id="IPR046950">
    <property type="entry name" value="DNA-dir_Rpol_C_phage-type"/>
</dbReference>
<dbReference type="Gene3D" id="1.10.150.20">
    <property type="entry name" value="5' to 3' exonuclease, C-terminal subdomain"/>
    <property type="match status" value="1"/>
</dbReference>
<evidence type="ECO:0000256" key="10">
    <source>
        <dbReference type="SAM" id="MobiDB-lite"/>
    </source>
</evidence>
<keyword evidence="3 9" id="KW-0240">DNA-directed RNA polymerase</keyword>
<dbReference type="Pfam" id="PF14700">
    <property type="entry name" value="RPOL_N"/>
    <property type="match status" value="1"/>
</dbReference>
<dbReference type="Gene3D" id="1.25.40.10">
    <property type="entry name" value="Tetratricopeptide repeat domain"/>
    <property type="match status" value="1"/>
</dbReference>
<dbReference type="Gene3D" id="1.10.1320.10">
    <property type="entry name" value="DNA-directed RNA polymerase, N-terminal domain"/>
    <property type="match status" value="1"/>
</dbReference>
<dbReference type="InterPro" id="IPR029262">
    <property type="entry name" value="RPOL_N"/>
</dbReference>
<comment type="similarity">
    <text evidence="1 9">Belongs to the phage and mitochondrial RNA polymerase family.</text>
</comment>
<evidence type="ECO:0000256" key="9">
    <source>
        <dbReference type="RuleBase" id="RU003805"/>
    </source>
</evidence>
<evidence type="ECO:0000256" key="1">
    <source>
        <dbReference type="ARBA" id="ARBA00009493"/>
    </source>
</evidence>
<keyword evidence="12" id="KW-1185">Reference proteome</keyword>
<dbReference type="EC" id="2.7.7.6" evidence="2 9"/>
<comment type="function">
    <text evidence="9">DNA-dependent RNA polymerase catalyzes the transcription of DNA into RNA using the four ribonucleoside triphosphates as substrates.</text>
</comment>
<comment type="catalytic activity">
    <reaction evidence="7 9">
        <text>RNA(n) + a ribonucleoside 5'-triphosphate = RNA(n+1) + diphosphate</text>
        <dbReference type="Rhea" id="RHEA:21248"/>
        <dbReference type="Rhea" id="RHEA-COMP:14527"/>
        <dbReference type="Rhea" id="RHEA-COMP:17342"/>
        <dbReference type="ChEBI" id="CHEBI:33019"/>
        <dbReference type="ChEBI" id="CHEBI:61557"/>
        <dbReference type="ChEBI" id="CHEBI:140395"/>
        <dbReference type="EC" id="2.7.7.6"/>
    </reaction>
</comment>
<evidence type="ECO:0000256" key="3">
    <source>
        <dbReference type="ARBA" id="ARBA00022478"/>
    </source>
</evidence>
<evidence type="ECO:0000313" key="12">
    <source>
        <dbReference type="Proteomes" id="UP001652740"/>
    </source>
</evidence>
<dbReference type="InterPro" id="IPR037159">
    <property type="entry name" value="RNA_POL_N_sf"/>
</dbReference>
<feature type="repeat" description="PPR" evidence="8">
    <location>
        <begin position="410"/>
        <end position="444"/>
    </location>
</feature>
<evidence type="ECO:0000256" key="2">
    <source>
        <dbReference type="ARBA" id="ARBA00012418"/>
    </source>
</evidence>
<dbReference type="PANTHER" id="PTHR10102:SF0">
    <property type="entry name" value="DNA-DIRECTED RNA POLYMERASE, MITOCHONDRIAL"/>
    <property type="match status" value="1"/>
</dbReference>
<reference evidence="13" key="1">
    <citation type="submission" date="2025-08" db="UniProtKB">
        <authorList>
            <consortium name="RefSeq"/>
        </authorList>
    </citation>
    <scope>IDENTIFICATION</scope>
    <source>
        <tissue evidence="13">Whole larvae</tissue>
    </source>
</reference>
<dbReference type="InterPro" id="IPR002885">
    <property type="entry name" value="PPR_rpt"/>
</dbReference>
<evidence type="ECO:0000313" key="13">
    <source>
        <dbReference type="RefSeq" id="XP_052755122.1"/>
    </source>
</evidence>
<dbReference type="Gene3D" id="1.10.287.280">
    <property type="match status" value="1"/>
</dbReference>
<keyword evidence="5 9" id="KW-0548">Nucleotidyltransferase</keyword>
<feature type="domain" description="DNA-directed RNA polymerase N-terminal" evidence="11">
    <location>
        <begin position="559"/>
        <end position="877"/>
    </location>
</feature>
<dbReference type="PROSITE" id="PS00900">
    <property type="entry name" value="RNA_POL_PHAGE_1"/>
    <property type="match status" value="1"/>
</dbReference>
<accession>A0ABM3MUS9</accession>
<keyword evidence="6 9" id="KW-0804">Transcription</keyword>
<evidence type="ECO:0000259" key="11">
    <source>
        <dbReference type="SMART" id="SM01311"/>
    </source>
</evidence>
<feature type="region of interest" description="Disordered" evidence="10">
    <location>
        <begin position="332"/>
        <end position="361"/>
    </location>
</feature>
<dbReference type="NCBIfam" id="TIGR00756">
    <property type="entry name" value="PPR"/>
    <property type="match status" value="1"/>
</dbReference>
<dbReference type="InterPro" id="IPR011990">
    <property type="entry name" value="TPR-like_helical_dom_sf"/>
</dbReference>